<organism evidence="2 3">
    <name type="scientific">Vibrio tapetis subsp. tapetis</name>
    <dbReference type="NCBI Taxonomy" id="1671868"/>
    <lineage>
        <taxon>Bacteria</taxon>
        <taxon>Pseudomonadati</taxon>
        <taxon>Pseudomonadota</taxon>
        <taxon>Gammaproteobacteria</taxon>
        <taxon>Vibrionales</taxon>
        <taxon>Vibrionaceae</taxon>
        <taxon>Vibrio</taxon>
    </lineage>
</organism>
<evidence type="ECO:0000256" key="1">
    <source>
        <dbReference type="SAM" id="SignalP"/>
    </source>
</evidence>
<evidence type="ECO:0000313" key="3">
    <source>
        <dbReference type="Proteomes" id="UP000235828"/>
    </source>
</evidence>
<feature type="signal peptide" evidence="1">
    <location>
        <begin position="1"/>
        <end position="22"/>
    </location>
</feature>
<dbReference type="EMBL" id="LT960611">
    <property type="protein sequence ID" value="SON50017.1"/>
    <property type="molecule type" value="Genomic_DNA"/>
</dbReference>
<protein>
    <recommendedName>
        <fullName evidence="4">Porin</fullName>
    </recommendedName>
</protein>
<dbReference type="Proteomes" id="UP000235828">
    <property type="component" value="Chromosome A"/>
</dbReference>
<dbReference type="Pfam" id="PF16941">
    <property type="entry name" value="CymA"/>
    <property type="match status" value="1"/>
</dbReference>
<dbReference type="AlphaFoldDB" id="A0A2N8ZDM7"/>
<proteinExistence type="predicted"/>
<dbReference type="InterPro" id="IPR011250">
    <property type="entry name" value="OMP/PagP_B-barrel"/>
</dbReference>
<evidence type="ECO:0008006" key="4">
    <source>
        <dbReference type="Google" id="ProtNLM"/>
    </source>
</evidence>
<dbReference type="InterPro" id="IPR031609">
    <property type="entry name" value="CymA"/>
</dbReference>
<dbReference type="KEGG" id="vta:A2038"/>
<accession>A0A2N8ZDM7</accession>
<feature type="chain" id="PRO_5014711931" description="Porin" evidence="1">
    <location>
        <begin position="23"/>
        <end position="347"/>
    </location>
</feature>
<sequence>MNKTLISVLVANALVVSTSAYAANNQRGFTVEDSIYDSVLNDAMQFGGHIGTSYEYEEKDVTDFASWGGDFTEKTKTHEIFGVFYKNSKWDLSALYALKQVNRNKTSKKSNDSELEESFKHLMSLNKGFDLGDGWTTGLIYDLEYTRGKIYSTSGTKGLGISKAEHSVRPYLTYWNNEYNAGVYTNLEYLYNDEDKNSWGTRQEKGYSFLIKPYKRMGNWEFGVELYYQIKDNDAKNGDGTINEVSDFTEKYAEPIVQYSFEDAGALYVRTRIGENKTTVSDGWAKDSEYFKDIRKATVGYEQAVGDDWLVKAEYEWAKDKETFTQKEGEEKIVEQNTFFLQALYRF</sequence>
<gene>
    <name evidence="2" type="ORF">VTAP4600_A2038</name>
</gene>
<name>A0A2N8ZDM7_9VIBR</name>
<dbReference type="OrthoDB" id="5897241at2"/>
<dbReference type="RefSeq" id="WP_102522587.1">
    <property type="nucleotide sequence ID" value="NZ_LT960611.1"/>
</dbReference>
<evidence type="ECO:0000313" key="2">
    <source>
        <dbReference type="EMBL" id="SON50017.1"/>
    </source>
</evidence>
<keyword evidence="1" id="KW-0732">Signal</keyword>
<reference evidence="2 3" key="1">
    <citation type="submission" date="2017-10" db="EMBL/GenBank/DDBJ databases">
        <authorList>
            <person name="Banno H."/>
            <person name="Chua N.-H."/>
        </authorList>
    </citation>
    <scope>NUCLEOTIDE SEQUENCE [LARGE SCALE GENOMIC DNA]</scope>
    <source>
        <strain evidence="2">Vibrio tapetis CECT4600</strain>
    </source>
</reference>
<dbReference type="SUPFAM" id="SSF56925">
    <property type="entry name" value="OMPA-like"/>
    <property type="match status" value="1"/>
</dbReference>
<dbReference type="GO" id="GO:0098657">
    <property type="term" value="P:import into cell"/>
    <property type="evidence" value="ECO:0007669"/>
    <property type="project" value="InterPro"/>
</dbReference>
<keyword evidence="3" id="KW-1185">Reference proteome</keyword>